<keyword evidence="7 18" id="KW-0028">Amino-acid biosynthesis</keyword>
<dbReference type="FunFam" id="3.30.360.10:FF:000005">
    <property type="entry name" value="Homoserine dehydrogenase"/>
    <property type="match status" value="1"/>
</dbReference>
<evidence type="ECO:0000256" key="9">
    <source>
        <dbReference type="ARBA" id="ARBA00022723"/>
    </source>
</evidence>
<keyword evidence="12" id="KW-0520">NAD</keyword>
<comment type="cofactor">
    <cofactor evidence="1">
        <name>a metal cation</name>
        <dbReference type="ChEBI" id="CHEBI:25213"/>
    </cofactor>
</comment>
<dbReference type="NCBIfam" id="NF004976">
    <property type="entry name" value="PRK06349.1"/>
    <property type="match status" value="1"/>
</dbReference>
<accession>K0AV57</accession>
<gene>
    <name evidence="22" type="primary">hom</name>
    <name evidence="22" type="ordered locus">Curi_c00680</name>
</gene>
<dbReference type="PANTHER" id="PTHR43331:SF1">
    <property type="entry name" value="HOMOSERINE DEHYDROGENASE"/>
    <property type="match status" value="1"/>
</dbReference>
<dbReference type="InterPro" id="IPR016204">
    <property type="entry name" value="HDH"/>
</dbReference>
<dbReference type="STRING" id="1128398.Curi_c00680"/>
<organism evidence="22 23">
    <name type="scientific">Gottschalkia acidurici (strain ATCC 7906 / DSM 604 / BCRC 14475 / CIP 104303 / KCTC 5404 / NCIMB 10678 / 9a)</name>
    <name type="common">Clostridium acidurici</name>
    <dbReference type="NCBI Taxonomy" id="1128398"/>
    <lineage>
        <taxon>Bacteria</taxon>
        <taxon>Bacillati</taxon>
        <taxon>Bacillota</taxon>
        <taxon>Tissierellia</taxon>
        <taxon>Tissierellales</taxon>
        <taxon>Gottschalkiaceae</taxon>
        <taxon>Gottschalkia</taxon>
    </lineage>
</organism>
<evidence type="ECO:0000256" key="10">
    <source>
        <dbReference type="ARBA" id="ARBA00022857"/>
    </source>
</evidence>
<evidence type="ECO:0000256" key="6">
    <source>
        <dbReference type="ARBA" id="ARBA00013376"/>
    </source>
</evidence>
<evidence type="ECO:0000256" key="5">
    <source>
        <dbReference type="ARBA" id="ARBA00013213"/>
    </source>
</evidence>
<dbReference type="PANTHER" id="PTHR43331">
    <property type="entry name" value="HOMOSERINE DEHYDROGENASE"/>
    <property type="match status" value="1"/>
</dbReference>
<comment type="similarity">
    <text evidence="4 19">Belongs to the homoserine dehydrogenase family.</text>
</comment>
<evidence type="ECO:0000256" key="13">
    <source>
        <dbReference type="ARBA" id="ARBA00023053"/>
    </source>
</evidence>
<dbReference type="Gene3D" id="3.30.360.10">
    <property type="entry name" value="Dihydrodipicolinate Reductase, domain 2"/>
    <property type="match status" value="1"/>
</dbReference>
<dbReference type="SUPFAM" id="SSF55347">
    <property type="entry name" value="Glyceraldehyde-3-phosphate dehydrogenase-like, C-terminal domain"/>
    <property type="match status" value="1"/>
</dbReference>
<proteinExistence type="inferred from homology"/>
<keyword evidence="9" id="KW-0479">Metal-binding</keyword>
<keyword evidence="23" id="KW-1185">Reference proteome</keyword>
<comment type="pathway">
    <text evidence="2 18">Amino-acid biosynthesis; L-threonine biosynthesis; L-threonine from L-aspartate: step 3/5.</text>
</comment>
<evidence type="ECO:0000256" key="15">
    <source>
        <dbReference type="ARBA" id="ARBA00048841"/>
    </source>
</evidence>
<evidence type="ECO:0000256" key="17">
    <source>
        <dbReference type="PIRSR" id="PIRSR000098-2"/>
    </source>
</evidence>
<evidence type="ECO:0000256" key="11">
    <source>
        <dbReference type="ARBA" id="ARBA00023002"/>
    </source>
</evidence>
<dbReference type="Pfam" id="PF00742">
    <property type="entry name" value="Homoserine_dh"/>
    <property type="match status" value="1"/>
</dbReference>
<dbReference type="PATRIC" id="fig|1128398.3.peg.68"/>
<dbReference type="AlphaFoldDB" id="K0AV57"/>
<dbReference type="SUPFAM" id="SSF51735">
    <property type="entry name" value="NAD(P)-binding Rossmann-fold domains"/>
    <property type="match status" value="1"/>
</dbReference>
<dbReference type="InterPro" id="IPR005106">
    <property type="entry name" value="Asp/hSer_DH_NAD-bd"/>
</dbReference>
<evidence type="ECO:0000256" key="19">
    <source>
        <dbReference type="RuleBase" id="RU004171"/>
    </source>
</evidence>
<dbReference type="GO" id="GO:0050661">
    <property type="term" value="F:NADP binding"/>
    <property type="evidence" value="ECO:0007669"/>
    <property type="project" value="InterPro"/>
</dbReference>
<sequence length="415" mass="44861">MVMVKVGLLGLGTVGSGVYEILRDKKESLKKATGKNIEISKILVRDKSKDRGLGVDPSILTENVDDILNDSSIDILVEVLGGIELPYEYIIKSLRSGKHVVTANKAVISPYLDELHKLADENNVGLLYEASVAGGIPVIKGLKDIIKINSVSNIKGILNGTTNFILSKMYDEDLSFDEALSLAHKYGYAEADPTDDIEGFDAARKISILASLGFGAHVGFDDVVCRGITSVSASDIKNFKDLSLVPKLIGSATIAGNECSASVEPLLVDDSAPFASVKDAFNIVSIEGDIVDELQFYGRGAGKNPTANAVVTDILDIVLENYKEYSFTNNTDIKPSGSKLFKGNYYMRVSNVNSDKLLNSINDIGLNHKVISSGHELVILTEKIDSESMESMIAKLNLPKGSFCYLRIESENVNI</sequence>
<dbReference type="HOGENOM" id="CLU_009116_1_0_9"/>
<dbReference type="GO" id="GO:0046872">
    <property type="term" value="F:metal ion binding"/>
    <property type="evidence" value="ECO:0007669"/>
    <property type="project" value="UniProtKB-KW"/>
</dbReference>
<dbReference type="Proteomes" id="UP000006094">
    <property type="component" value="Chromosome"/>
</dbReference>
<dbReference type="GO" id="GO:0009086">
    <property type="term" value="P:methionine biosynthetic process"/>
    <property type="evidence" value="ECO:0007669"/>
    <property type="project" value="UniProtKB-KW"/>
</dbReference>
<dbReference type="KEGG" id="cad:Curi_c00680"/>
<keyword evidence="8 18" id="KW-0791">Threonine biosynthesis</keyword>
<evidence type="ECO:0000256" key="16">
    <source>
        <dbReference type="PIRSR" id="PIRSR000098-1"/>
    </source>
</evidence>
<evidence type="ECO:0000256" key="2">
    <source>
        <dbReference type="ARBA" id="ARBA00005056"/>
    </source>
</evidence>
<evidence type="ECO:0000256" key="1">
    <source>
        <dbReference type="ARBA" id="ARBA00001920"/>
    </source>
</evidence>
<evidence type="ECO:0000256" key="8">
    <source>
        <dbReference type="ARBA" id="ARBA00022697"/>
    </source>
</evidence>
<evidence type="ECO:0000256" key="18">
    <source>
        <dbReference type="RuleBase" id="RU000579"/>
    </source>
</evidence>
<feature type="binding site" evidence="17">
    <location>
        <position position="190"/>
    </location>
    <ligand>
        <name>L-homoserine</name>
        <dbReference type="ChEBI" id="CHEBI:57476"/>
    </ligand>
</feature>
<feature type="binding site" evidence="17">
    <location>
        <begin position="9"/>
        <end position="16"/>
    </location>
    <ligand>
        <name>NADP(+)</name>
        <dbReference type="ChEBI" id="CHEBI:58349"/>
    </ligand>
</feature>
<keyword evidence="10 17" id="KW-0521">NADP</keyword>
<evidence type="ECO:0000256" key="12">
    <source>
        <dbReference type="ARBA" id="ARBA00023027"/>
    </source>
</evidence>
<comment type="pathway">
    <text evidence="3 18">Amino-acid biosynthesis; L-methionine biosynthesis via de novo pathway; L-homoserine from L-aspartate: step 3/3.</text>
</comment>
<evidence type="ECO:0000313" key="23">
    <source>
        <dbReference type="Proteomes" id="UP000006094"/>
    </source>
</evidence>
<evidence type="ECO:0000256" key="3">
    <source>
        <dbReference type="ARBA" id="ARBA00005062"/>
    </source>
</evidence>
<dbReference type="EMBL" id="CP003326">
    <property type="protein sequence ID" value="AFS77149.1"/>
    <property type="molecule type" value="Genomic_DNA"/>
</dbReference>
<feature type="active site" description="Proton donor" evidence="16">
    <location>
        <position position="205"/>
    </location>
</feature>
<evidence type="ECO:0000259" key="21">
    <source>
        <dbReference type="Pfam" id="PF03447"/>
    </source>
</evidence>
<evidence type="ECO:0000313" key="22">
    <source>
        <dbReference type="EMBL" id="AFS77149.1"/>
    </source>
</evidence>
<reference evidence="22 23" key="1">
    <citation type="journal article" date="2012" name="PLoS ONE">
        <title>The purine-utilizing bacterium Clostridium acidurici 9a: a genome-guided metabolic reconsideration.</title>
        <authorList>
            <person name="Hartwich K."/>
            <person name="Poehlein A."/>
            <person name="Daniel R."/>
        </authorList>
    </citation>
    <scope>NUCLEOTIDE SEQUENCE [LARGE SCALE GENOMIC DNA]</scope>
    <source>
        <strain evidence="23">ATCC 7906 / DSM 604 / BCRC 14475 / CIP 104303 / KCTC 5404 / NCIMB 10678 / 9a</strain>
    </source>
</reference>
<keyword evidence="14 18" id="KW-0486">Methionine biosynthesis</keyword>
<dbReference type="Gene3D" id="3.30.70.260">
    <property type="match status" value="1"/>
</dbReference>
<dbReference type="Gene3D" id="3.40.50.720">
    <property type="entry name" value="NAD(P)-binding Rossmann-like Domain"/>
    <property type="match status" value="1"/>
</dbReference>
<evidence type="ECO:0000256" key="14">
    <source>
        <dbReference type="ARBA" id="ARBA00023167"/>
    </source>
</evidence>
<dbReference type="GO" id="GO:0009088">
    <property type="term" value="P:threonine biosynthetic process"/>
    <property type="evidence" value="ECO:0007669"/>
    <property type="project" value="UniProtKB-UniPathway"/>
</dbReference>
<dbReference type="FunFam" id="3.40.50.720:FF:000062">
    <property type="entry name" value="Homoserine dehydrogenase"/>
    <property type="match status" value="1"/>
</dbReference>
<keyword evidence="11 18" id="KW-0560">Oxidoreductase</keyword>
<feature type="domain" description="Aspartate/homoserine dehydrogenase NAD-binding" evidence="21">
    <location>
        <begin position="10"/>
        <end position="129"/>
    </location>
</feature>
<dbReference type="PIRSF" id="PIRSF000098">
    <property type="entry name" value="Homoser_dehydrog"/>
    <property type="match status" value="1"/>
</dbReference>
<dbReference type="InterPro" id="IPR019811">
    <property type="entry name" value="HDH_CS"/>
</dbReference>
<comment type="catalytic activity">
    <reaction evidence="15">
        <text>L-homoserine + NADP(+) = L-aspartate 4-semialdehyde + NADPH + H(+)</text>
        <dbReference type="Rhea" id="RHEA:15761"/>
        <dbReference type="ChEBI" id="CHEBI:15378"/>
        <dbReference type="ChEBI" id="CHEBI:57476"/>
        <dbReference type="ChEBI" id="CHEBI:57783"/>
        <dbReference type="ChEBI" id="CHEBI:58349"/>
        <dbReference type="ChEBI" id="CHEBI:537519"/>
        <dbReference type="EC" id="1.1.1.3"/>
    </reaction>
    <physiologicalReaction direction="right-to-left" evidence="15">
        <dbReference type="Rhea" id="RHEA:15763"/>
    </physiologicalReaction>
</comment>
<dbReference type="InterPro" id="IPR036291">
    <property type="entry name" value="NAD(P)-bd_dom_sf"/>
</dbReference>
<name>K0AV57_GOTA9</name>
<feature type="domain" description="Homoserine dehydrogenase catalytic" evidence="20">
    <location>
        <begin position="137"/>
        <end position="315"/>
    </location>
</feature>
<dbReference type="PROSITE" id="PS01042">
    <property type="entry name" value="HOMOSER_DHGENASE"/>
    <property type="match status" value="1"/>
</dbReference>
<evidence type="ECO:0000259" key="20">
    <source>
        <dbReference type="Pfam" id="PF00742"/>
    </source>
</evidence>
<dbReference type="UniPathway" id="UPA00050">
    <property type="reaction ID" value="UER00063"/>
</dbReference>
<dbReference type="InterPro" id="IPR001342">
    <property type="entry name" value="HDH_cat"/>
</dbReference>
<dbReference type="EC" id="1.1.1.3" evidence="5 18"/>
<keyword evidence="13" id="KW-0915">Sodium</keyword>
<dbReference type="eggNOG" id="COG0460">
    <property type="taxonomic scope" value="Bacteria"/>
</dbReference>
<evidence type="ECO:0000256" key="7">
    <source>
        <dbReference type="ARBA" id="ARBA00022605"/>
    </source>
</evidence>
<dbReference type="UniPathway" id="UPA00051">
    <property type="reaction ID" value="UER00465"/>
</dbReference>
<dbReference type="Pfam" id="PF03447">
    <property type="entry name" value="NAD_binding_3"/>
    <property type="match status" value="1"/>
</dbReference>
<feature type="binding site" evidence="17">
    <location>
        <position position="105"/>
    </location>
    <ligand>
        <name>NADPH</name>
        <dbReference type="ChEBI" id="CHEBI:57783"/>
    </ligand>
</feature>
<dbReference type="GO" id="GO:0004412">
    <property type="term" value="F:homoserine dehydrogenase activity"/>
    <property type="evidence" value="ECO:0007669"/>
    <property type="project" value="UniProtKB-EC"/>
</dbReference>
<protein>
    <recommendedName>
        <fullName evidence="6 18">Homoserine dehydrogenase</fullName>
        <ecNumber evidence="5 18">1.1.1.3</ecNumber>
    </recommendedName>
</protein>
<evidence type="ECO:0000256" key="4">
    <source>
        <dbReference type="ARBA" id="ARBA00006753"/>
    </source>
</evidence>